<dbReference type="Proteomes" id="UP000018851">
    <property type="component" value="Chromosome"/>
</dbReference>
<evidence type="ECO:0000256" key="1">
    <source>
        <dbReference type="SAM" id="MobiDB-lite"/>
    </source>
</evidence>
<evidence type="ECO:0000313" key="3">
    <source>
        <dbReference type="Proteomes" id="UP000018851"/>
    </source>
</evidence>
<sequence>MAAGTQKPVIGLEGSLLDFNKNSVALLARRFKEQPLYGSTDARLYDVRCACGVGGSPVRAAESTDNTLTDGEPSAATGANEGELSCDCRAGLFVRSRLDDDEDLRVNRIHRLTLRAAISTMLANQ</sequence>
<dbReference type="EMBL" id="CP006644">
    <property type="protein sequence ID" value="AHE55665.1"/>
    <property type="molecule type" value="Genomic_DNA"/>
</dbReference>
<name>W0AJ28_9SPHN</name>
<organism evidence="2 3">
    <name type="scientific">Sphingomonas sanxanigenens DSM 19645 = NX02</name>
    <dbReference type="NCBI Taxonomy" id="1123269"/>
    <lineage>
        <taxon>Bacteria</taxon>
        <taxon>Pseudomonadati</taxon>
        <taxon>Pseudomonadota</taxon>
        <taxon>Alphaproteobacteria</taxon>
        <taxon>Sphingomonadales</taxon>
        <taxon>Sphingomonadaceae</taxon>
        <taxon>Sphingomonas</taxon>
    </lineage>
</organism>
<protein>
    <submittedName>
        <fullName evidence="2">Uncharacterized protein</fullName>
    </submittedName>
</protein>
<reference evidence="2 3" key="1">
    <citation type="submission" date="2013-07" db="EMBL/GenBank/DDBJ databases">
        <title>Completed genome of Sphingomonas sanxanigenens NX02.</title>
        <authorList>
            <person name="Ma T."/>
            <person name="Huang H."/>
            <person name="Wu M."/>
            <person name="Li X."/>
            <person name="Li G."/>
        </authorList>
    </citation>
    <scope>NUCLEOTIDE SEQUENCE [LARGE SCALE GENOMIC DNA]</scope>
    <source>
        <strain evidence="2 3">NX02</strain>
    </source>
</reference>
<keyword evidence="3" id="KW-1185">Reference proteome</keyword>
<dbReference type="KEGG" id="ssan:NX02_20030"/>
<dbReference type="STRING" id="1123269.NX02_20030"/>
<gene>
    <name evidence="2" type="ORF">NX02_20030</name>
</gene>
<dbReference type="HOGENOM" id="CLU_1991262_0_0_5"/>
<proteinExistence type="predicted"/>
<dbReference type="AlphaFoldDB" id="W0AJ28"/>
<feature type="region of interest" description="Disordered" evidence="1">
    <location>
        <begin position="59"/>
        <end position="82"/>
    </location>
</feature>
<evidence type="ECO:0000313" key="2">
    <source>
        <dbReference type="EMBL" id="AHE55665.1"/>
    </source>
</evidence>
<accession>W0AJ28</accession>